<proteinExistence type="inferred from homology"/>
<dbReference type="InterPro" id="IPR013892">
    <property type="entry name" value="Cyt_c_biogenesis_Cmc1-like"/>
</dbReference>
<dbReference type="Pfam" id="PF08583">
    <property type="entry name" value="Cmc1"/>
    <property type="match status" value="1"/>
</dbReference>
<sequence>MHPPLYRPHPKCAALVDALVECHDANVYGKFWGACNDQKAAMDACFKAEKDEKRRENLRKARAFDAARARRQAERAAAAAED</sequence>
<keyword evidence="3 5" id="KW-0496">Mitochondrion</keyword>
<comment type="caution">
    <text evidence="6">The sequence shown here is derived from an EMBL/GenBank/DDBJ whole genome shotgun (WGS) entry which is preliminary data.</text>
</comment>
<evidence type="ECO:0000256" key="2">
    <source>
        <dbReference type="ARBA" id="ARBA00007347"/>
    </source>
</evidence>
<dbReference type="PANTHER" id="PTHR22977">
    <property type="entry name" value="COX ASSEMBLY MITOCHONDRIAL PROTEIN"/>
    <property type="match status" value="1"/>
</dbReference>
<evidence type="ECO:0000256" key="4">
    <source>
        <dbReference type="ARBA" id="ARBA00023157"/>
    </source>
</evidence>
<name>A0A8J2WQW2_9STRA</name>
<evidence type="ECO:0000313" key="6">
    <source>
        <dbReference type="EMBL" id="CAH0365197.1"/>
    </source>
</evidence>
<accession>A0A8J2WQW2</accession>
<protein>
    <recommendedName>
        <fullName evidence="5">COX assembly mitochondrial protein</fullName>
    </recommendedName>
</protein>
<dbReference type="OrthoDB" id="532630at2759"/>
<dbReference type="AlphaFoldDB" id="A0A8J2WQW2"/>
<comment type="subcellular location">
    <subcellularLocation>
        <location evidence="1 5">Mitochondrion</location>
    </subcellularLocation>
</comment>
<organism evidence="6 7">
    <name type="scientific">Pelagomonas calceolata</name>
    <dbReference type="NCBI Taxonomy" id="35677"/>
    <lineage>
        <taxon>Eukaryota</taxon>
        <taxon>Sar</taxon>
        <taxon>Stramenopiles</taxon>
        <taxon>Ochrophyta</taxon>
        <taxon>Pelagophyceae</taxon>
        <taxon>Pelagomonadales</taxon>
        <taxon>Pelagomonadaceae</taxon>
        <taxon>Pelagomonas</taxon>
    </lineage>
</organism>
<dbReference type="GO" id="GO:0005739">
    <property type="term" value="C:mitochondrion"/>
    <property type="evidence" value="ECO:0007669"/>
    <property type="project" value="UniProtKB-SubCell"/>
</dbReference>
<keyword evidence="7" id="KW-1185">Reference proteome</keyword>
<reference evidence="6" key="1">
    <citation type="submission" date="2021-11" db="EMBL/GenBank/DDBJ databases">
        <authorList>
            <consortium name="Genoscope - CEA"/>
            <person name="William W."/>
        </authorList>
    </citation>
    <scope>NUCLEOTIDE SEQUENCE</scope>
</reference>
<dbReference type="Proteomes" id="UP000789595">
    <property type="component" value="Unassembled WGS sequence"/>
</dbReference>
<dbReference type="EMBL" id="CAKKNE010000001">
    <property type="protein sequence ID" value="CAH0365197.1"/>
    <property type="molecule type" value="Genomic_DNA"/>
</dbReference>
<dbReference type="PANTHER" id="PTHR22977:SF1">
    <property type="entry name" value="COX ASSEMBLY MITOCHONDRIAL PROTEIN 2 HOMOLOG"/>
    <property type="match status" value="1"/>
</dbReference>
<evidence type="ECO:0000313" key="7">
    <source>
        <dbReference type="Proteomes" id="UP000789595"/>
    </source>
</evidence>
<dbReference type="PROSITE" id="PS51808">
    <property type="entry name" value="CHCH"/>
    <property type="match status" value="1"/>
</dbReference>
<evidence type="ECO:0000256" key="1">
    <source>
        <dbReference type="ARBA" id="ARBA00004173"/>
    </source>
</evidence>
<evidence type="ECO:0000256" key="5">
    <source>
        <dbReference type="RuleBase" id="RU364104"/>
    </source>
</evidence>
<evidence type="ECO:0000256" key="3">
    <source>
        <dbReference type="ARBA" id="ARBA00023128"/>
    </source>
</evidence>
<gene>
    <name evidence="6" type="ORF">PECAL_1P16230</name>
</gene>
<keyword evidence="4" id="KW-1015">Disulfide bond</keyword>
<comment type="similarity">
    <text evidence="2 5">Belongs to the CMC family.</text>
</comment>